<dbReference type="AlphaFoldDB" id="A0A5S9PJV5"/>
<organism evidence="1 2">
    <name type="scientific">BD1-7 clade bacterium</name>
    <dbReference type="NCBI Taxonomy" id="2029982"/>
    <lineage>
        <taxon>Bacteria</taxon>
        <taxon>Pseudomonadati</taxon>
        <taxon>Pseudomonadota</taxon>
        <taxon>Gammaproteobacteria</taxon>
        <taxon>Cellvibrionales</taxon>
        <taxon>Spongiibacteraceae</taxon>
        <taxon>BD1-7 clade</taxon>
    </lineage>
</organism>
<dbReference type="Proteomes" id="UP000441399">
    <property type="component" value="Unassembled WGS sequence"/>
</dbReference>
<keyword evidence="2" id="KW-1185">Reference proteome</keyword>
<reference evidence="1 2" key="1">
    <citation type="submission" date="2019-11" db="EMBL/GenBank/DDBJ databases">
        <authorList>
            <person name="Holert J."/>
        </authorList>
    </citation>
    <scope>NUCLEOTIDE SEQUENCE [LARGE SCALE GENOMIC DNA]</scope>
    <source>
        <strain evidence="1">SB11_3</strain>
    </source>
</reference>
<accession>A0A5S9PJV5</accession>
<evidence type="ECO:0000313" key="2">
    <source>
        <dbReference type="Proteomes" id="UP000441399"/>
    </source>
</evidence>
<evidence type="ECO:0000313" key="1">
    <source>
        <dbReference type="EMBL" id="CAA0103974.1"/>
    </source>
</evidence>
<name>A0A5S9PJV5_9GAMM</name>
<proteinExistence type="predicted"/>
<sequence>MSDIKKSLEDNLEFIRSKLPENLKAQAENCLKETPLPPLSQKEVVQEIVKALPDDIKAGFEKDPVIPESPPVPTLAEQKAAVLEALPKEFIGDFEAGVDNELIDK</sequence>
<gene>
    <name evidence="1" type="ORF">OPDIPICF_04595</name>
</gene>
<dbReference type="EMBL" id="CACSIO010000011">
    <property type="protein sequence ID" value="CAA0103974.1"/>
    <property type="molecule type" value="Genomic_DNA"/>
</dbReference>
<protein>
    <submittedName>
        <fullName evidence="1">Uncharacterized protein</fullName>
    </submittedName>
</protein>